<dbReference type="SUPFAM" id="SSF56112">
    <property type="entry name" value="Protein kinase-like (PK-like)"/>
    <property type="match status" value="1"/>
</dbReference>
<feature type="compositionally biased region" description="Basic and acidic residues" evidence="3">
    <location>
        <begin position="1"/>
        <end position="17"/>
    </location>
</feature>
<keyword evidence="1" id="KW-0547">Nucleotide-binding</keyword>
<dbReference type="Pfam" id="PF00069">
    <property type="entry name" value="Pkinase"/>
    <property type="match status" value="1"/>
</dbReference>
<evidence type="ECO:0000313" key="6">
    <source>
        <dbReference type="Proteomes" id="UP001497392"/>
    </source>
</evidence>
<accession>A0ABP1FQ90</accession>
<dbReference type="PANTHER" id="PTHR24346">
    <property type="entry name" value="MAP/MICROTUBULE AFFINITY-REGULATING KINASE"/>
    <property type="match status" value="1"/>
</dbReference>
<comment type="caution">
    <text evidence="5">The sequence shown here is derived from an EMBL/GenBank/DDBJ whole genome shotgun (WGS) entry which is preliminary data.</text>
</comment>
<sequence length="375" mass="43230">MAERSQKVRERKVDPTPHKTINPKGDGYPRSNDPLAECRSGGHEKYEKIKDLSTGAFGVVQLCRNKRSGQLVAIKFLERGRNKITKHVEREVICHSNFCHPHVIQFKEIFLTPNHLAIAMEYAPGGDMFQYVKRSSGLKEEDARWFFQQLIVGLDYCHRMGVVNRDIKLENTLLDASPKPLVKITDFGYCKASNDSLPKSKVGTPGYTAPEVISAKTHYDGTKADIWSCGVMLYVMLFCEYPFERPEDEQDNYSFHKVLDRIMRVDYRIPKYPRISSECKDLIQGILMGDPDKRLNIESIQRHPWYRKGLPPTVMRMNEECLRLRPHDHPGYQTVQEIRNIVSQAIGPLQKQQRHHNGGLEDLVDQLALDDSQYF</sequence>
<dbReference type="InterPro" id="IPR011009">
    <property type="entry name" value="Kinase-like_dom_sf"/>
</dbReference>
<feature type="domain" description="Protein kinase" evidence="4">
    <location>
        <begin position="46"/>
        <end position="306"/>
    </location>
</feature>
<keyword evidence="6" id="KW-1185">Reference proteome</keyword>
<dbReference type="Gene3D" id="1.10.510.10">
    <property type="entry name" value="Transferase(Phosphotransferase) domain 1"/>
    <property type="match status" value="1"/>
</dbReference>
<protein>
    <submittedName>
        <fullName evidence="5">G3498 protein</fullName>
    </submittedName>
</protein>
<evidence type="ECO:0000256" key="2">
    <source>
        <dbReference type="ARBA" id="ARBA00022840"/>
    </source>
</evidence>
<evidence type="ECO:0000256" key="1">
    <source>
        <dbReference type="ARBA" id="ARBA00022741"/>
    </source>
</evidence>
<dbReference type="PROSITE" id="PS50011">
    <property type="entry name" value="PROTEIN_KINASE_DOM"/>
    <property type="match status" value="1"/>
</dbReference>
<organism evidence="5 6">
    <name type="scientific">Coccomyxa viridis</name>
    <dbReference type="NCBI Taxonomy" id="1274662"/>
    <lineage>
        <taxon>Eukaryota</taxon>
        <taxon>Viridiplantae</taxon>
        <taxon>Chlorophyta</taxon>
        <taxon>core chlorophytes</taxon>
        <taxon>Trebouxiophyceae</taxon>
        <taxon>Trebouxiophyceae incertae sedis</taxon>
        <taxon>Coccomyxaceae</taxon>
        <taxon>Coccomyxa</taxon>
    </lineage>
</organism>
<evidence type="ECO:0000256" key="3">
    <source>
        <dbReference type="SAM" id="MobiDB-lite"/>
    </source>
</evidence>
<evidence type="ECO:0000259" key="4">
    <source>
        <dbReference type="PROSITE" id="PS50011"/>
    </source>
</evidence>
<dbReference type="InterPro" id="IPR000719">
    <property type="entry name" value="Prot_kinase_dom"/>
</dbReference>
<feature type="region of interest" description="Disordered" evidence="3">
    <location>
        <begin position="1"/>
        <end position="34"/>
    </location>
</feature>
<dbReference type="PANTHER" id="PTHR24346:SF92">
    <property type="entry name" value="SNF1-RELATED PROTEIN KINASE 2.6"/>
    <property type="match status" value="1"/>
</dbReference>
<dbReference type="Proteomes" id="UP001497392">
    <property type="component" value="Unassembled WGS sequence"/>
</dbReference>
<dbReference type="EMBL" id="CAXHTA020000005">
    <property type="protein sequence ID" value="CAL5221324.1"/>
    <property type="molecule type" value="Genomic_DNA"/>
</dbReference>
<reference evidence="5 6" key="1">
    <citation type="submission" date="2024-06" db="EMBL/GenBank/DDBJ databases">
        <authorList>
            <person name="Kraege A."/>
            <person name="Thomma B."/>
        </authorList>
    </citation>
    <scope>NUCLEOTIDE SEQUENCE [LARGE SCALE GENOMIC DNA]</scope>
</reference>
<dbReference type="SMART" id="SM00220">
    <property type="entry name" value="S_TKc"/>
    <property type="match status" value="1"/>
</dbReference>
<proteinExistence type="predicted"/>
<evidence type="ECO:0000313" key="5">
    <source>
        <dbReference type="EMBL" id="CAL5221324.1"/>
    </source>
</evidence>
<keyword evidence="2" id="KW-0067">ATP-binding</keyword>
<gene>
    <name evidence="5" type="primary">g3498</name>
    <name evidence="5" type="ORF">VP750_LOCUS2983</name>
</gene>
<name>A0ABP1FQ90_9CHLO</name>